<dbReference type="GO" id="GO:0005737">
    <property type="term" value="C:cytoplasm"/>
    <property type="evidence" value="ECO:0007669"/>
    <property type="project" value="TreeGrafter"/>
</dbReference>
<evidence type="ECO:0000256" key="9">
    <source>
        <dbReference type="ARBA" id="ARBA00022833"/>
    </source>
</evidence>
<dbReference type="InterPro" id="IPR006171">
    <property type="entry name" value="TOPRIM_dom"/>
</dbReference>
<gene>
    <name evidence="14" type="ORF">METZ01_LOCUS166966</name>
</gene>
<name>A0A382BLD2_9ZZZZ</name>
<dbReference type="Pfam" id="PF08275">
    <property type="entry name" value="DNAG_N"/>
    <property type="match status" value="1"/>
</dbReference>
<accession>A0A382BLD2</accession>
<reference evidence="14" key="1">
    <citation type="submission" date="2018-05" db="EMBL/GenBank/DDBJ databases">
        <authorList>
            <person name="Lanie J.A."/>
            <person name="Ng W.-L."/>
            <person name="Kazmierczak K.M."/>
            <person name="Andrzejewski T.M."/>
            <person name="Davidsen T.M."/>
            <person name="Wayne K.J."/>
            <person name="Tettelin H."/>
            <person name="Glass J.I."/>
            <person name="Rusch D."/>
            <person name="Podicherti R."/>
            <person name="Tsui H.-C.T."/>
            <person name="Winkler M.E."/>
        </authorList>
    </citation>
    <scope>NUCLEOTIDE SEQUENCE</scope>
</reference>
<dbReference type="InterPro" id="IPR006295">
    <property type="entry name" value="DNA_primase_DnaG"/>
</dbReference>
<dbReference type="EMBL" id="UINC01030169">
    <property type="protein sequence ID" value="SVB14112.1"/>
    <property type="molecule type" value="Genomic_DNA"/>
</dbReference>
<keyword evidence="7" id="KW-0479">Metal-binding</keyword>
<keyword evidence="6" id="KW-0235">DNA replication</keyword>
<dbReference type="InterPro" id="IPR030846">
    <property type="entry name" value="DnaG_bac"/>
</dbReference>
<organism evidence="14">
    <name type="scientific">marine metagenome</name>
    <dbReference type="NCBI Taxonomy" id="408172"/>
    <lineage>
        <taxon>unclassified sequences</taxon>
        <taxon>metagenomes</taxon>
        <taxon>ecological metagenomes</taxon>
    </lineage>
</organism>
<sequence>MDEIKTRLKVSTVVSKTVNLKKRGKEFIGLSPFKTEKTPSFTVNDEKGFYHCFSTSEHGNIFDFLMKTQNLKFGEAVKTLANLAGMRPYTFSRQDEEREKKWQEYVSIYNQYVQFYHDELLKNEKASVARDYLKKRNLSKEVVKKFKIGYVEKNTNFFEKLKKDFNEKVLIESGLFYLDDKKNIYVERFKERIIFPINSISGQPIGLGGRTIRENNYLAKYINSPETQFFKKGSNLYNLDLARKLSNKIDQVYLVEGYMDVVGLSKNGIDNAVANLGTSLTDKQILILNQFFENIIICFDGDESGYKAALRAAENSIKELKPEKKISFLFLPNNEDPDSFVNKNGKDYFIDFTKQNKISIHQFIFDHYRNQTENNPSSMAIFEKTLRSTANTIKDQFIKKYVLEYFLKRISSLTPYINNNKRQFFTKKTKSLKSTQKYFNESKSISLIEIKEFSLLYLILNNLEIFQENIHLIEKIKLFTNENKLVFDAVLSKLKSGEKFMMNELSIDSQLIDKIFKFASIKHILNNLQNN</sequence>
<dbReference type="InterPro" id="IPR037068">
    <property type="entry name" value="DNA_primase_core_N_sf"/>
</dbReference>
<dbReference type="Pfam" id="PF13662">
    <property type="entry name" value="Toprim_4"/>
    <property type="match status" value="1"/>
</dbReference>
<dbReference type="GO" id="GO:1990077">
    <property type="term" value="C:primosome complex"/>
    <property type="evidence" value="ECO:0007669"/>
    <property type="project" value="UniProtKB-KW"/>
</dbReference>
<evidence type="ECO:0000256" key="1">
    <source>
        <dbReference type="ARBA" id="ARBA00001947"/>
    </source>
</evidence>
<dbReference type="InterPro" id="IPR002694">
    <property type="entry name" value="Znf_CHC2"/>
</dbReference>
<dbReference type="SUPFAM" id="SSF57783">
    <property type="entry name" value="Zinc beta-ribbon"/>
    <property type="match status" value="1"/>
</dbReference>
<comment type="cofactor">
    <cofactor evidence="1">
        <name>Zn(2+)</name>
        <dbReference type="ChEBI" id="CHEBI:29105"/>
    </cofactor>
</comment>
<evidence type="ECO:0000256" key="6">
    <source>
        <dbReference type="ARBA" id="ARBA00022705"/>
    </source>
</evidence>
<keyword evidence="11" id="KW-0238">DNA-binding</keyword>
<protein>
    <recommendedName>
        <fullName evidence="13">Toprim domain-containing protein</fullName>
    </recommendedName>
</protein>
<evidence type="ECO:0000256" key="7">
    <source>
        <dbReference type="ARBA" id="ARBA00022723"/>
    </source>
</evidence>
<dbReference type="GO" id="GO:0003899">
    <property type="term" value="F:DNA-directed RNA polymerase activity"/>
    <property type="evidence" value="ECO:0007669"/>
    <property type="project" value="InterPro"/>
</dbReference>
<dbReference type="PANTHER" id="PTHR30313">
    <property type="entry name" value="DNA PRIMASE"/>
    <property type="match status" value="1"/>
</dbReference>
<dbReference type="PANTHER" id="PTHR30313:SF2">
    <property type="entry name" value="DNA PRIMASE"/>
    <property type="match status" value="1"/>
</dbReference>
<dbReference type="FunFam" id="3.90.580.10:FF:000001">
    <property type="entry name" value="DNA primase"/>
    <property type="match status" value="1"/>
</dbReference>
<keyword evidence="10" id="KW-0460">Magnesium</keyword>
<evidence type="ECO:0000256" key="5">
    <source>
        <dbReference type="ARBA" id="ARBA00022695"/>
    </source>
</evidence>
<dbReference type="SUPFAM" id="SSF56731">
    <property type="entry name" value="DNA primase core"/>
    <property type="match status" value="1"/>
</dbReference>
<dbReference type="PROSITE" id="PS50880">
    <property type="entry name" value="TOPRIM"/>
    <property type="match status" value="1"/>
</dbReference>
<dbReference type="InterPro" id="IPR050219">
    <property type="entry name" value="DnaG_primase"/>
</dbReference>
<feature type="non-terminal residue" evidence="14">
    <location>
        <position position="531"/>
    </location>
</feature>
<dbReference type="Gene3D" id="3.90.580.10">
    <property type="entry name" value="Zinc finger, CHC2-type domain"/>
    <property type="match status" value="1"/>
</dbReference>
<evidence type="ECO:0000256" key="12">
    <source>
        <dbReference type="ARBA" id="ARBA00023163"/>
    </source>
</evidence>
<keyword evidence="8" id="KW-0863">Zinc-finger</keyword>
<dbReference type="GO" id="GO:0000428">
    <property type="term" value="C:DNA-directed RNA polymerase complex"/>
    <property type="evidence" value="ECO:0007669"/>
    <property type="project" value="UniProtKB-KW"/>
</dbReference>
<evidence type="ECO:0000256" key="8">
    <source>
        <dbReference type="ARBA" id="ARBA00022771"/>
    </source>
</evidence>
<evidence type="ECO:0000256" key="2">
    <source>
        <dbReference type="ARBA" id="ARBA00022478"/>
    </source>
</evidence>
<evidence type="ECO:0000256" key="3">
    <source>
        <dbReference type="ARBA" id="ARBA00022515"/>
    </source>
</evidence>
<dbReference type="GO" id="GO:0006269">
    <property type="term" value="P:DNA replication, synthesis of primer"/>
    <property type="evidence" value="ECO:0007669"/>
    <property type="project" value="UniProtKB-KW"/>
</dbReference>
<dbReference type="Gene3D" id="3.40.1360.10">
    <property type="match status" value="1"/>
</dbReference>
<keyword evidence="2" id="KW-0240">DNA-directed RNA polymerase</keyword>
<dbReference type="Pfam" id="PF01807">
    <property type="entry name" value="Zn_ribbon_DnaG"/>
    <property type="match status" value="1"/>
</dbReference>
<keyword evidence="3" id="KW-0639">Primosome</keyword>
<dbReference type="CDD" id="cd03364">
    <property type="entry name" value="TOPRIM_DnaG_primases"/>
    <property type="match status" value="1"/>
</dbReference>
<keyword evidence="9" id="KW-0862">Zinc</keyword>
<evidence type="ECO:0000256" key="4">
    <source>
        <dbReference type="ARBA" id="ARBA00022679"/>
    </source>
</evidence>
<evidence type="ECO:0000259" key="13">
    <source>
        <dbReference type="PROSITE" id="PS50880"/>
    </source>
</evidence>
<dbReference type="FunFam" id="3.40.1360.10:FF:000002">
    <property type="entry name" value="DNA primase"/>
    <property type="match status" value="1"/>
</dbReference>
<proteinExistence type="inferred from homology"/>
<keyword evidence="12" id="KW-0804">Transcription</keyword>
<dbReference type="Gene3D" id="3.90.980.10">
    <property type="entry name" value="DNA primase, catalytic core, N-terminal domain"/>
    <property type="match status" value="1"/>
</dbReference>
<dbReference type="GO" id="GO:0003677">
    <property type="term" value="F:DNA binding"/>
    <property type="evidence" value="ECO:0007669"/>
    <property type="project" value="UniProtKB-KW"/>
</dbReference>
<dbReference type="SMART" id="SM00400">
    <property type="entry name" value="ZnF_CHCC"/>
    <property type="match status" value="1"/>
</dbReference>
<dbReference type="InterPro" id="IPR036977">
    <property type="entry name" value="DNA_primase_Znf_CHC2"/>
</dbReference>
<evidence type="ECO:0000256" key="11">
    <source>
        <dbReference type="ARBA" id="ARBA00023125"/>
    </source>
</evidence>
<dbReference type="GO" id="GO:0008270">
    <property type="term" value="F:zinc ion binding"/>
    <property type="evidence" value="ECO:0007669"/>
    <property type="project" value="UniProtKB-KW"/>
</dbReference>
<keyword evidence="4" id="KW-0808">Transferase</keyword>
<evidence type="ECO:0000313" key="14">
    <source>
        <dbReference type="EMBL" id="SVB14112.1"/>
    </source>
</evidence>
<dbReference type="InterPro" id="IPR034151">
    <property type="entry name" value="TOPRIM_DnaG_bac"/>
</dbReference>
<evidence type="ECO:0000256" key="10">
    <source>
        <dbReference type="ARBA" id="ARBA00022842"/>
    </source>
</evidence>
<dbReference type="InterPro" id="IPR013264">
    <property type="entry name" value="DNAG_N"/>
</dbReference>
<dbReference type="SMART" id="SM00493">
    <property type="entry name" value="TOPRIM"/>
    <property type="match status" value="1"/>
</dbReference>
<keyword evidence="5" id="KW-0548">Nucleotidyltransferase</keyword>
<dbReference type="NCBIfam" id="TIGR01391">
    <property type="entry name" value="dnaG"/>
    <property type="match status" value="1"/>
</dbReference>
<dbReference type="HAMAP" id="MF_00974">
    <property type="entry name" value="DNA_primase_DnaG"/>
    <property type="match status" value="1"/>
</dbReference>
<feature type="domain" description="Toprim" evidence="13">
    <location>
        <begin position="250"/>
        <end position="332"/>
    </location>
</feature>
<dbReference type="AlphaFoldDB" id="A0A382BLD2"/>
<dbReference type="PIRSF" id="PIRSF002811">
    <property type="entry name" value="DnaG"/>
    <property type="match status" value="1"/>
</dbReference>